<dbReference type="Proteomes" id="UP000242913">
    <property type="component" value="Unassembled WGS sequence"/>
</dbReference>
<accession>A0A238C510</accession>
<feature type="chain" id="PRO_5012737382" evidence="7">
    <location>
        <begin position="26"/>
        <end position="451"/>
    </location>
</feature>
<evidence type="ECO:0000259" key="8">
    <source>
        <dbReference type="PROSITE" id="PS51352"/>
    </source>
</evidence>
<dbReference type="PROSITE" id="PS51352">
    <property type="entry name" value="THIOREDOXIN_2"/>
    <property type="match status" value="1"/>
</dbReference>
<keyword evidence="4 6" id="KW-0472">Membrane</keyword>
<organism evidence="9 10">
    <name type="scientific">Onchocerca flexuosa</name>
    <dbReference type="NCBI Taxonomy" id="387005"/>
    <lineage>
        <taxon>Eukaryota</taxon>
        <taxon>Metazoa</taxon>
        <taxon>Ecdysozoa</taxon>
        <taxon>Nematoda</taxon>
        <taxon>Chromadorea</taxon>
        <taxon>Rhabditida</taxon>
        <taxon>Spirurina</taxon>
        <taxon>Spiruromorpha</taxon>
        <taxon>Filarioidea</taxon>
        <taxon>Onchocercidae</taxon>
        <taxon>Onchocerca</taxon>
    </lineage>
</organism>
<dbReference type="InterPro" id="IPR052250">
    <property type="entry name" value="PDI_TMX3"/>
</dbReference>
<evidence type="ECO:0000256" key="2">
    <source>
        <dbReference type="ARBA" id="ARBA00022692"/>
    </source>
</evidence>
<feature type="transmembrane region" description="Helical" evidence="6">
    <location>
        <begin position="399"/>
        <end position="420"/>
    </location>
</feature>
<dbReference type="InterPro" id="IPR017937">
    <property type="entry name" value="Thioredoxin_CS"/>
</dbReference>
<evidence type="ECO:0000256" key="4">
    <source>
        <dbReference type="ARBA" id="ARBA00023136"/>
    </source>
</evidence>
<reference evidence="9 10" key="1">
    <citation type="submission" date="2015-12" db="EMBL/GenBank/DDBJ databases">
        <title>Draft genome of the nematode, Onchocerca flexuosa.</title>
        <authorList>
            <person name="Mitreva M."/>
        </authorList>
    </citation>
    <scope>NUCLEOTIDE SEQUENCE [LARGE SCALE GENOMIC DNA]</scope>
    <source>
        <strain evidence="9">Red Deer</strain>
    </source>
</reference>
<gene>
    <name evidence="9" type="ORF">X798_00170</name>
</gene>
<dbReference type="InterPro" id="IPR013766">
    <property type="entry name" value="Thioredoxin_domain"/>
</dbReference>
<evidence type="ECO:0000256" key="7">
    <source>
        <dbReference type="SAM" id="SignalP"/>
    </source>
</evidence>
<sequence>MWLLDCCIHGFFMFLIVQIINVVQATNIPSKVIELNDKFLQVKNDGLWFVDFYAPWCAHCKRLTPVWEHVGHALADRQSLVRVAKLDCTRYTNAASALNIRGYPTIILQILIFTAELSFTSFDSFIIFSFRNGKEMVYEGERKKEAIIDFAVKAAGPIVGIIENVQQLSQMRRNLKEPFFVYVEGSQDAQLLELFDNYSSIAEMLFWSTRFYRAKNEMFPKAVPIPEIPSVLVFKDNDYLIYKKEEGSLSDWIHSERWSLMPLVVSTNIKEIGKMRILVLAIVNMVERRNGTTQVGKFFSLVTNAAQTVRKDSYLSSIFQFGWLDGNEIANNIVLGTVNQPGNNDAVNVMTEKSIISFLERIAAGDVPPLGGRSLSQQIKRLCFELFTNIAEMFKAQPLLTLCLFGVPLSFLSLIIYCICSTDFSVDRDEIYPDEDNDSFISDDENHQKEE</sequence>
<evidence type="ECO:0000256" key="3">
    <source>
        <dbReference type="ARBA" id="ARBA00022989"/>
    </source>
</evidence>
<dbReference type="Pfam" id="PF00085">
    <property type="entry name" value="Thioredoxin"/>
    <property type="match status" value="1"/>
</dbReference>
<dbReference type="PROSITE" id="PS00194">
    <property type="entry name" value="THIOREDOXIN_1"/>
    <property type="match status" value="1"/>
</dbReference>
<dbReference type="PANTHER" id="PTHR46426:SF1">
    <property type="entry name" value="PROTEIN DISULFIDE-ISOMERASE TMX3"/>
    <property type="match status" value="1"/>
</dbReference>
<evidence type="ECO:0000256" key="6">
    <source>
        <dbReference type="SAM" id="Phobius"/>
    </source>
</evidence>
<keyword evidence="10" id="KW-1185">Reference proteome</keyword>
<feature type="signal peptide" evidence="7">
    <location>
        <begin position="1"/>
        <end position="25"/>
    </location>
</feature>
<keyword evidence="3 6" id="KW-1133">Transmembrane helix</keyword>
<dbReference type="OrthoDB" id="74910at2759"/>
<dbReference type="AlphaFoldDB" id="A0A238C510"/>
<comment type="subcellular location">
    <subcellularLocation>
        <location evidence="1">Endoplasmic reticulum membrane</location>
        <topology evidence="1">Single-pass membrane protein</topology>
    </subcellularLocation>
</comment>
<name>A0A238C510_9BILA</name>
<evidence type="ECO:0000256" key="1">
    <source>
        <dbReference type="ARBA" id="ARBA00004389"/>
    </source>
</evidence>
<dbReference type="Gene3D" id="3.40.30.10">
    <property type="entry name" value="Glutaredoxin"/>
    <property type="match status" value="1"/>
</dbReference>
<dbReference type="InterPro" id="IPR036249">
    <property type="entry name" value="Thioredoxin-like_sf"/>
</dbReference>
<keyword evidence="2 6" id="KW-0812">Transmembrane</keyword>
<dbReference type="SUPFAM" id="SSF52833">
    <property type="entry name" value="Thioredoxin-like"/>
    <property type="match status" value="1"/>
</dbReference>
<keyword evidence="7" id="KW-0732">Signal</keyword>
<dbReference type="GO" id="GO:0005789">
    <property type="term" value="C:endoplasmic reticulum membrane"/>
    <property type="evidence" value="ECO:0007669"/>
    <property type="project" value="UniProtKB-SubCell"/>
</dbReference>
<evidence type="ECO:0000313" key="10">
    <source>
        <dbReference type="Proteomes" id="UP000242913"/>
    </source>
</evidence>
<comment type="function">
    <text evidence="5">Probable disulfide isomerase, which participates in the folding of proteins containing disulfide bonds. May act as a dithiol oxidase. Acts as a regulator of endoplasmic reticulum-mitochondria contact sites via its ability to regulate redox signals.</text>
</comment>
<feature type="domain" description="Thioredoxin" evidence="8">
    <location>
        <begin position="14"/>
        <end position="157"/>
    </location>
</feature>
<dbReference type="EMBL" id="KZ269977">
    <property type="protein sequence ID" value="OZC12539.1"/>
    <property type="molecule type" value="Genomic_DNA"/>
</dbReference>
<protein>
    <submittedName>
        <fullName evidence="9">Thioredoxin</fullName>
    </submittedName>
</protein>
<evidence type="ECO:0000313" key="9">
    <source>
        <dbReference type="EMBL" id="OZC12539.1"/>
    </source>
</evidence>
<dbReference type="PANTHER" id="PTHR46426">
    <property type="entry name" value="PROTEIN DISULFIDE-ISOMERASE TMX3"/>
    <property type="match status" value="1"/>
</dbReference>
<proteinExistence type="predicted"/>
<evidence type="ECO:0000256" key="5">
    <source>
        <dbReference type="ARBA" id="ARBA00045246"/>
    </source>
</evidence>